<reference evidence="2 3" key="2">
    <citation type="submission" date="2024-03" db="EMBL/GenBank/DDBJ databases">
        <title>The Genome Sequence of Enterococcus sp. DIV0205d.</title>
        <authorList>
            <consortium name="The Broad Institute Genomics Platform"/>
            <consortium name="The Broad Institute Microbial Omics Core"/>
            <consortium name="The Broad Institute Genomic Center for Infectious Diseases"/>
            <person name="Earl A."/>
            <person name="Manson A."/>
            <person name="Gilmore M."/>
            <person name="Schwartman J."/>
            <person name="Shea T."/>
            <person name="Abouelleil A."/>
            <person name="Cao P."/>
            <person name="Chapman S."/>
            <person name="Cusick C."/>
            <person name="Young S."/>
            <person name="Neafsey D."/>
            <person name="Nusbaum C."/>
            <person name="Birren B."/>
        </authorList>
    </citation>
    <scope>NUCLEOTIDE SEQUENCE [LARGE SCALE GENOMIC DNA]</scope>
    <source>
        <strain evidence="2 3">7F3_DIV0205</strain>
    </source>
</reference>
<dbReference type="InterPro" id="IPR026893">
    <property type="entry name" value="Tyr/Ser_Pase_IphP-type"/>
</dbReference>
<protein>
    <submittedName>
        <fullName evidence="2">Protein-tyrosine phosphatase</fullName>
    </submittedName>
</protein>
<dbReference type="PANTHER" id="PTHR31126:SF1">
    <property type="entry name" value="TYROSINE SPECIFIC PROTEIN PHOSPHATASES DOMAIN-CONTAINING PROTEIN"/>
    <property type="match status" value="1"/>
</dbReference>
<dbReference type="PANTHER" id="PTHR31126">
    <property type="entry name" value="TYROSINE-PROTEIN PHOSPHATASE"/>
    <property type="match status" value="1"/>
</dbReference>
<dbReference type="SUPFAM" id="SSF52799">
    <property type="entry name" value="(Phosphotyrosine protein) phosphatases II"/>
    <property type="match status" value="1"/>
</dbReference>
<dbReference type="EMBL" id="CP147244">
    <property type="protein sequence ID" value="WYK01850.1"/>
    <property type="molecule type" value="Genomic_DNA"/>
</dbReference>
<gene>
    <name evidence="2" type="ORF">A5821_002987</name>
</gene>
<dbReference type="RefSeq" id="WP_086315502.1">
    <property type="nucleotide sequence ID" value="NZ_CP147244.1"/>
</dbReference>
<keyword evidence="3" id="KW-1185">Reference proteome</keyword>
<evidence type="ECO:0000313" key="2">
    <source>
        <dbReference type="EMBL" id="WYK01850.1"/>
    </source>
</evidence>
<proteinExistence type="inferred from homology"/>
<sequence length="253" mass="28982">MNLSITNFRDIGGIAVSNGTLVKDKFFRSGELVNLTSDDIYFVKEVCNIDKIYDFREQKEIVKSPDTDINGVINQNIDILATATMKNVSFSDMIKNSQDEETIHRKMLDTYREIIVSQSALNGYSHFLKDLLASDYGVLFHCFAGKDRTGFGAALILKIAGASDEQVIDDYLRTNIMRKLENERLIEKWKDKLTDQQINALSKALNVNLDYLNYAKKVIIEKYGTFDNYLYDGLNLDNTFIEMFRRKYVVAVS</sequence>
<evidence type="ECO:0000256" key="1">
    <source>
        <dbReference type="ARBA" id="ARBA00009580"/>
    </source>
</evidence>
<organism evidence="2 3">
    <name type="scientific">Candidatus Enterococcus palustris</name>
    <dbReference type="NCBI Taxonomy" id="1834189"/>
    <lineage>
        <taxon>Bacteria</taxon>
        <taxon>Bacillati</taxon>
        <taxon>Bacillota</taxon>
        <taxon>Bacilli</taxon>
        <taxon>Lactobacillales</taxon>
        <taxon>Enterococcaceae</taxon>
        <taxon>Enterococcus</taxon>
    </lineage>
</organism>
<dbReference type="Gene3D" id="3.90.190.10">
    <property type="entry name" value="Protein tyrosine phosphatase superfamily"/>
    <property type="match status" value="1"/>
</dbReference>
<dbReference type="Proteomes" id="UP000194948">
    <property type="component" value="Chromosome"/>
</dbReference>
<dbReference type="InterPro" id="IPR029021">
    <property type="entry name" value="Prot-tyrosine_phosphatase-like"/>
</dbReference>
<name>A0AAQ3Y670_9ENTE</name>
<evidence type="ECO:0000313" key="3">
    <source>
        <dbReference type="Proteomes" id="UP000194948"/>
    </source>
</evidence>
<dbReference type="PROSITE" id="PS00383">
    <property type="entry name" value="TYR_PHOSPHATASE_1"/>
    <property type="match status" value="1"/>
</dbReference>
<dbReference type="GO" id="GO:0004721">
    <property type="term" value="F:phosphoprotein phosphatase activity"/>
    <property type="evidence" value="ECO:0007669"/>
    <property type="project" value="InterPro"/>
</dbReference>
<accession>A0AAQ3Y670</accession>
<dbReference type="AlphaFoldDB" id="A0AAQ3Y670"/>
<reference evidence="3" key="1">
    <citation type="submission" date="2017-05" db="EMBL/GenBank/DDBJ databases">
        <title>The Genome Sequence of EEnterococcus faecalis 9F2_4866.</title>
        <authorList>
            <consortium name="The Broad Institute Genomics Platform"/>
            <consortium name="The Broad Institute Genomic Center for Infectious Diseases"/>
            <person name="Earl A."/>
            <person name="Manson A."/>
            <person name="Schwartman J."/>
            <person name="Gilmore M."/>
            <person name="Abouelleil A."/>
            <person name="Cao P."/>
            <person name="Chapman S."/>
            <person name="Cusick C."/>
            <person name="Shea T."/>
            <person name="Young S."/>
            <person name="Neafsey D."/>
            <person name="Nusbaum C."/>
            <person name="Birren B."/>
        </authorList>
    </citation>
    <scope>NUCLEOTIDE SEQUENCE [LARGE SCALE GENOMIC DNA]</scope>
    <source>
        <strain evidence="3">7F3_DIV0205</strain>
    </source>
</reference>
<dbReference type="InterPro" id="IPR016130">
    <property type="entry name" value="Tyr_Pase_AS"/>
</dbReference>
<comment type="similarity">
    <text evidence="1">Belongs to the protein-tyrosine phosphatase family.</text>
</comment>
<dbReference type="Pfam" id="PF13350">
    <property type="entry name" value="Y_phosphatase3"/>
    <property type="match status" value="1"/>
</dbReference>